<dbReference type="InterPro" id="IPR001633">
    <property type="entry name" value="EAL_dom"/>
</dbReference>
<feature type="domain" description="EAL" evidence="3">
    <location>
        <begin position="594"/>
        <end position="850"/>
    </location>
</feature>
<dbReference type="EMBL" id="BAAAQN010000048">
    <property type="protein sequence ID" value="GAA2050121.1"/>
    <property type="molecule type" value="Genomic_DNA"/>
</dbReference>
<name>A0ABN2V321_9ACTN</name>
<evidence type="ECO:0000313" key="5">
    <source>
        <dbReference type="EMBL" id="GAA2050121.1"/>
    </source>
</evidence>
<dbReference type="InterPro" id="IPR035919">
    <property type="entry name" value="EAL_sf"/>
</dbReference>
<feature type="transmembrane region" description="Helical" evidence="2">
    <location>
        <begin position="174"/>
        <end position="192"/>
    </location>
</feature>
<comment type="caution">
    <text evidence="5">The sequence shown here is derived from an EMBL/GenBank/DDBJ whole genome shotgun (WGS) entry which is preliminary data.</text>
</comment>
<keyword evidence="2" id="KW-0812">Transmembrane</keyword>
<dbReference type="NCBIfam" id="TIGR00254">
    <property type="entry name" value="GGDEF"/>
    <property type="match status" value="1"/>
</dbReference>
<dbReference type="PANTHER" id="PTHR44757">
    <property type="entry name" value="DIGUANYLATE CYCLASE DGCP"/>
    <property type="match status" value="1"/>
</dbReference>
<dbReference type="CDD" id="cd01948">
    <property type="entry name" value="EAL"/>
    <property type="match status" value="1"/>
</dbReference>
<feature type="transmembrane region" description="Helical" evidence="2">
    <location>
        <begin position="145"/>
        <end position="162"/>
    </location>
</feature>
<evidence type="ECO:0000313" key="6">
    <source>
        <dbReference type="Proteomes" id="UP001500751"/>
    </source>
</evidence>
<feature type="transmembrane region" description="Helical" evidence="2">
    <location>
        <begin position="43"/>
        <end position="64"/>
    </location>
</feature>
<dbReference type="Gene3D" id="3.30.70.270">
    <property type="match status" value="1"/>
</dbReference>
<proteinExistence type="predicted"/>
<dbReference type="CDD" id="cd00130">
    <property type="entry name" value="PAS"/>
    <property type="match status" value="1"/>
</dbReference>
<dbReference type="PROSITE" id="PS50883">
    <property type="entry name" value="EAL"/>
    <property type="match status" value="1"/>
</dbReference>
<dbReference type="Pfam" id="PF00990">
    <property type="entry name" value="GGDEF"/>
    <property type="match status" value="1"/>
</dbReference>
<dbReference type="SMART" id="SM00052">
    <property type="entry name" value="EAL"/>
    <property type="match status" value="1"/>
</dbReference>
<feature type="transmembrane region" description="Helical" evidence="2">
    <location>
        <begin position="204"/>
        <end position="228"/>
    </location>
</feature>
<feature type="compositionally biased region" description="Low complexity" evidence="1">
    <location>
        <begin position="578"/>
        <end position="590"/>
    </location>
</feature>
<evidence type="ECO:0000259" key="3">
    <source>
        <dbReference type="PROSITE" id="PS50883"/>
    </source>
</evidence>
<dbReference type="InterPro" id="IPR052155">
    <property type="entry name" value="Biofilm_reg_signaling"/>
</dbReference>
<dbReference type="SUPFAM" id="SSF55073">
    <property type="entry name" value="Nucleotide cyclase"/>
    <property type="match status" value="1"/>
</dbReference>
<keyword evidence="2" id="KW-0472">Membrane</keyword>
<dbReference type="CDD" id="cd01949">
    <property type="entry name" value="GGDEF"/>
    <property type="match status" value="1"/>
</dbReference>
<dbReference type="SMART" id="SM00091">
    <property type="entry name" value="PAS"/>
    <property type="match status" value="1"/>
</dbReference>
<evidence type="ECO:0008006" key="7">
    <source>
        <dbReference type="Google" id="ProtNLM"/>
    </source>
</evidence>
<evidence type="ECO:0000256" key="2">
    <source>
        <dbReference type="SAM" id="Phobius"/>
    </source>
</evidence>
<sequence>MVALDVVYLFVPSTHDPILIVLPALAAVAALIGVLRQRPRPGWPWWLVVGALGTAALSGLLHIVGDGWFLRGRASPDPYGVTVLATLLLAVAALAAFAYLRQPGARTWIIDTVLIGGIALLLGWLIVVVPTFGAGFTAWQKTMQVVLPFCGAVLIALAAPLVRRRGTVSASAVLLAAGAVAALVTIALFVVGQVRDISAVSRPYFWWHLFCIAWAAAALDGSMKAVAVPLPAPSRQRHPMLWALAVVVLGFAGPIIAIAQYLQEEPEDYNNWLLLITVVLFVLVLGRFGATVASTARERHSRVERELARDARDAVLVADTAGFIVSASGPAARLLGVEDLVGHVVSEFLEPGQSSRVLAAIRRTSAGTDLDDWPMRLRLTAPAAANPHPDVDALCRILPHRSPVPGAVVLTLRDVSDEARSEQDLRLLSRYDPLTGLSNLSTLRDRLDRALREAGTGPVTLALLEVEGMRAVNAGRGRAVGDQVLRAVARRLEVAAPGAAVARVGGDEFAVLWAPPLRRTAPDAVLPAVRAVLTQTVPTDGGPVDVRLSLGTASTEHGPADGAYALLARADQALESARGAARHPAAAGTAPGPPTDLRSRLDAVLASGELEVRYQPVVDLRTRQVRSFEALVRWPESAGGPIGPDVLIPFAEETGQIVQIGAYMLRAALASVTGWNRDRAAADRVGVAVNVSAQQLGAGFPALVEKALADSGAEPSDLVLEVTESTVVSRTDLAARESLVRIRQAGVRVAIDDFGTGYSALRYLAELPADIVKIDKSFTDRLPESARMAALVQGIVQIADRLGLDTVAEGVETSAQAAELHRLGCRKGQGYLFARPLVLDAAVALLAEAS</sequence>
<accession>A0ABN2V321</accession>
<dbReference type="SMART" id="SM00267">
    <property type="entry name" value="GGDEF"/>
    <property type="match status" value="1"/>
</dbReference>
<protein>
    <recommendedName>
        <fullName evidence="7">PAS domain S-box-containing protein/diguanylate cyclase (GGDEF) domain-containing protein</fullName>
    </recommendedName>
</protein>
<feature type="transmembrane region" description="Helical" evidence="2">
    <location>
        <begin position="112"/>
        <end position="139"/>
    </location>
</feature>
<dbReference type="InterPro" id="IPR035965">
    <property type="entry name" value="PAS-like_dom_sf"/>
</dbReference>
<keyword evidence="6" id="KW-1185">Reference proteome</keyword>
<organism evidence="5 6">
    <name type="scientific">Catenulispora yoronensis</name>
    <dbReference type="NCBI Taxonomy" id="450799"/>
    <lineage>
        <taxon>Bacteria</taxon>
        <taxon>Bacillati</taxon>
        <taxon>Actinomycetota</taxon>
        <taxon>Actinomycetes</taxon>
        <taxon>Catenulisporales</taxon>
        <taxon>Catenulisporaceae</taxon>
        <taxon>Catenulispora</taxon>
    </lineage>
</organism>
<dbReference type="InterPro" id="IPR043128">
    <property type="entry name" value="Rev_trsase/Diguanyl_cyclase"/>
</dbReference>
<feature type="transmembrane region" description="Helical" evidence="2">
    <location>
        <begin position="274"/>
        <end position="296"/>
    </location>
</feature>
<feature type="region of interest" description="Disordered" evidence="1">
    <location>
        <begin position="578"/>
        <end position="597"/>
    </location>
</feature>
<dbReference type="InterPro" id="IPR029787">
    <property type="entry name" value="Nucleotide_cyclase"/>
</dbReference>
<dbReference type="InterPro" id="IPR000160">
    <property type="entry name" value="GGDEF_dom"/>
</dbReference>
<dbReference type="PROSITE" id="PS50887">
    <property type="entry name" value="GGDEF"/>
    <property type="match status" value="1"/>
</dbReference>
<dbReference type="Proteomes" id="UP001500751">
    <property type="component" value="Unassembled WGS sequence"/>
</dbReference>
<dbReference type="Gene3D" id="3.30.450.20">
    <property type="entry name" value="PAS domain"/>
    <property type="match status" value="1"/>
</dbReference>
<gene>
    <name evidence="5" type="ORF">GCM10009839_65500</name>
</gene>
<feature type="transmembrane region" description="Helical" evidence="2">
    <location>
        <begin position="240"/>
        <end position="262"/>
    </location>
</feature>
<dbReference type="PANTHER" id="PTHR44757:SF2">
    <property type="entry name" value="BIOFILM ARCHITECTURE MAINTENANCE PROTEIN MBAA"/>
    <property type="match status" value="1"/>
</dbReference>
<feature type="transmembrane region" description="Helical" evidence="2">
    <location>
        <begin position="18"/>
        <end position="36"/>
    </location>
</feature>
<keyword evidence="2" id="KW-1133">Transmembrane helix</keyword>
<feature type="domain" description="GGDEF" evidence="4">
    <location>
        <begin position="457"/>
        <end position="590"/>
    </location>
</feature>
<evidence type="ECO:0000259" key="4">
    <source>
        <dbReference type="PROSITE" id="PS50887"/>
    </source>
</evidence>
<dbReference type="InterPro" id="IPR000014">
    <property type="entry name" value="PAS"/>
</dbReference>
<reference evidence="5 6" key="1">
    <citation type="journal article" date="2019" name="Int. J. Syst. Evol. Microbiol.">
        <title>The Global Catalogue of Microorganisms (GCM) 10K type strain sequencing project: providing services to taxonomists for standard genome sequencing and annotation.</title>
        <authorList>
            <consortium name="The Broad Institute Genomics Platform"/>
            <consortium name="The Broad Institute Genome Sequencing Center for Infectious Disease"/>
            <person name="Wu L."/>
            <person name="Ma J."/>
        </authorList>
    </citation>
    <scope>NUCLEOTIDE SEQUENCE [LARGE SCALE GENOMIC DNA]</scope>
    <source>
        <strain evidence="5 6">JCM 16014</strain>
    </source>
</reference>
<dbReference type="SUPFAM" id="SSF55785">
    <property type="entry name" value="PYP-like sensor domain (PAS domain)"/>
    <property type="match status" value="1"/>
</dbReference>
<dbReference type="SUPFAM" id="SSF141868">
    <property type="entry name" value="EAL domain-like"/>
    <property type="match status" value="1"/>
</dbReference>
<evidence type="ECO:0000256" key="1">
    <source>
        <dbReference type="SAM" id="MobiDB-lite"/>
    </source>
</evidence>
<dbReference type="Pfam" id="PF00563">
    <property type="entry name" value="EAL"/>
    <property type="match status" value="1"/>
</dbReference>
<feature type="transmembrane region" description="Helical" evidence="2">
    <location>
        <begin position="79"/>
        <end position="100"/>
    </location>
</feature>
<dbReference type="Gene3D" id="3.20.20.450">
    <property type="entry name" value="EAL domain"/>
    <property type="match status" value="1"/>
</dbReference>